<evidence type="ECO:0000256" key="4">
    <source>
        <dbReference type="RuleBase" id="RU362026"/>
    </source>
</evidence>
<dbReference type="SUPFAM" id="SSF53335">
    <property type="entry name" value="S-adenosyl-L-methionine-dependent methyltransferases"/>
    <property type="match status" value="1"/>
</dbReference>
<dbReference type="InterPro" id="IPR002941">
    <property type="entry name" value="DNA_methylase_N4/N6"/>
</dbReference>
<evidence type="ECO:0000259" key="5">
    <source>
        <dbReference type="Pfam" id="PF01555"/>
    </source>
</evidence>
<gene>
    <name evidence="6" type="ORF">ADH67_07580</name>
</gene>
<evidence type="ECO:0000256" key="3">
    <source>
        <dbReference type="ARBA" id="ARBA00022679"/>
    </source>
</evidence>
<proteinExistence type="inferred from homology"/>
<dbReference type="GO" id="GO:0003677">
    <property type="term" value="F:DNA binding"/>
    <property type="evidence" value="ECO:0007669"/>
    <property type="project" value="InterPro"/>
</dbReference>
<dbReference type="GO" id="GO:0008170">
    <property type="term" value="F:N-methyltransferase activity"/>
    <property type="evidence" value="ECO:0007669"/>
    <property type="project" value="InterPro"/>
</dbReference>
<reference evidence="7" key="1">
    <citation type="submission" date="2017-05" db="EMBL/GenBank/DDBJ databases">
        <title>Improved OligoMM genomes.</title>
        <authorList>
            <person name="Garzetti D."/>
        </authorList>
    </citation>
    <scope>NUCLEOTIDE SEQUENCE [LARGE SCALE GENOMIC DNA]</scope>
    <source>
        <strain evidence="7">YL45</strain>
    </source>
</reference>
<organism evidence="6 7">
    <name type="scientific">Turicimonas muris</name>
    <dbReference type="NCBI Taxonomy" id="1796652"/>
    <lineage>
        <taxon>Bacteria</taxon>
        <taxon>Pseudomonadati</taxon>
        <taxon>Pseudomonadota</taxon>
        <taxon>Betaproteobacteria</taxon>
        <taxon>Burkholderiales</taxon>
        <taxon>Sutterellaceae</taxon>
        <taxon>Turicimonas</taxon>
    </lineage>
</organism>
<evidence type="ECO:0000313" key="7">
    <source>
        <dbReference type="Proteomes" id="UP000214610"/>
    </source>
</evidence>
<dbReference type="Pfam" id="PF01555">
    <property type="entry name" value="N6_N4_Mtase"/>
    <property type="match status" value="1"/>
</dbReference>
<accession>A0A227KI60</accession>
<dbReference type="Proteomes" id="UP000214610">
    <property type="component" value="Unassembled WGS sequence"/>
</dbReference>
<dbReference type="InterPro" id="IPR001091">
    <property type="entry name" value="RM_Methyltransferase"/>
</dbReference>
<protein>
    <recommendedName>
        <fullName evidence="4">Methyltransferase</fullName>
        <ecNumber evidence="4">2.1.1.-</ecNumber>
    </recommendedName>
</protein>
<comment type="caution">
    <text evidence="6">The sequence shown here is derived from an EMBL/GenBank/DDBJ whole genome shotgun (WGS) entry which is preliminary data.</text>
</comment>
<feature type="domain" description="DNA methylase N-4/N-6" evidence="5">
    <location>
        <begin position="32"/>
        <end position="155"/>
    </location>
</feature>
<evidence type="ECO:0000256" key="1">
    <source>
        <dbReference type="ARBA" id="ARBA00006594"/>
    </source>
</evidence>
<dbReference type="InterPro" id="IPR002052">
    <property type="entry name" value="DNA_methylase_N6_adenine_CS"/>
</dbReference>
<dbReference type="Gene3D" id="3.40.50.150">
    <property type="entry name" value="Vaccinia Virus protein VP39"/>
    <property type="match status" value="1"/>
</dbReference>
<dbReference type="PROSITE" id="PS00092">
    <property type="entry name" value="N6_MTASE"/>
    <property type="match status" value="1"/>
</dbReference>
<name>A0A227KI60_9BURK</name>
<keyword evidence="2" id="KW-0489">Methyltransferase</keyword>
<dbReference type="EMBL" id="NHMP01000004">
    <property type="protein sequence ID" value="OXE47641.1"/>
    <property type="molecule type" value="Genomic_DNA"/>
</dbReference>
<keyword evidence="3" id="KW-0808">Transferase</keyword>
<dbReference type="GO" id="GO:0032259">
    <property type="term" value="P:methylation"/>
    <property type="evidence" value="ECO:0007669"/>
    <property type="project" value="UniProtKB-KW"/>
</dbReference>
<evidence type="ECO:0000313" key="6">
    <source>
        <dbReference type="EMBL" id="OXE47641.1"/>
    </source>
</evidence>
<evidence type="ECO:0000256" key="2">
    <source>
        <dbReference type="ARBA" id="ARBA00022603"/>
    </source>
</evidence>
<comment type="similarity">
    <text evidence="1 4">Belongs to the N(4)/N(6)-methyltransferase family.</text>
</comment>
<sequence length="175" mass="20937">MKKLKPIYKTTEGELYQYDCLDFLKNIPSESVSTVFADPPYNIKKAKWDCFTTDEEYINWSIEWISECSRVLKEEGTLYVCGFSEILADLKRPSMQYFKKCRWLIWYYDNKANLGKDWGRSHESILCFRKTEDFIFNIDQIRIPYNSHTLKYPSRPMSGKTSVRFPWLDKSVRFP</sequence>
<dbReference type="InterPro" id="IPR029063">
    <property type="entry name" value="SAM-dependent_MTases_sf"/>
</dbReference>
<dbReference type="AlphaFoldDB" id="A0A227KI60"/>
<keyword evidence="7" id="KW-1185">Reference proteome</keyword>
<dbReference type="PRINTS" id="PR00508">
    <property type="entry name" value="S21N4MTFRASE"/>
</dbReference>
<dbReference type="EC" id="2.1.1.-" evidence="4"/>